<feature type="transmembrane region" description="Helical" evidence="1">
    <location>
        <begin position="12"/>
        <end position="34"/>
    </location>
</feature>
<accession>A0A5E7UXX9</accession>
<evidence type="ECO:0000313" key="3">
    <source>
        <dbReference type="Proteomes" id="UP000381378"/>
    </source>
</evidence>
<evidence type="ECO:0000256" key="1">
    <source>
        <dbReference type="SAM" id="Phobius"/>
    </source>
</evidence>
<protein>
    <recommendedName>
        <fullName evidence="4">DUF4386 domain-containing protein</fullName>
    </recommendedName>
</protein>
<dbReference type="RefSeq" id="WP_150787195.1">
    <property type="nucleotide sequence ID" value="NZ_CABVJF010000017.1"/>
</dbReference>
<evidence type="ECO:0000313" key="2">
    <source>
        <dbReference type="EMBL" id="VVQ15479.1"/>
    </source>
</evidence>
<feature type="transmembrane region" description="Helical" evidence="1">
    <location>
        <begin position="139"/>
        <end position="163"/>
    </location>
</feature>
<organism evidence="2 3">
    <name type="scientific">Pseudomonas fluorescens</name>
    <dbReference type="NCBI Taxonomy" id="294"/>
    <lineage>
        <taxon>Bacteria</taxon>
        <taxon>Pseudomonadati</taxon>
        <taxon>Pseudomonadota</taxon>
        <taxon>Gammaproteobacteria</taxon>
        <taxon>Pseudomonadales</taxon>
        <taxon>Pseudomonadaceae</taxon>
        <taxon>Pseudomonas</taxon>
    </lineage>
</organism>
<gene>
    <name evidence="2" type="ORF">PS928_04267</name>
</gene>
<feature type="transmembrane region" description="Helical" evidence="1">
    <location>
        <begin position="175"/>
        <end position="195"/>
    </location>
</feature>
<keyword evidence="1" id="KW-0812">Transmembrane</keyword>
<dbReference type="OrthoDB" id="7066463at2"/>
<sequence>MNTTTETTDFGMWKFLAWCGPIFLAIFTGFWGLLAHNTPPVGADLTPLEIAAHYTQNNMAIIIGMSVCMVGAAFYFPWGCAIAQLIRRIDGPNSILAQLENMGATVTVVFPIVACGIWLTTALEMSNLTPELVHVMYRLGWMIIDLAYMVTTFQIFAVSIAFLRDKREKPLVPAWVCWWGFITCIAFFPVSLIPFFKTGPFAFQGLINFWIAFFTWYIWCGTLSFFTIKAIGRLQQDEQAAIQSPKATLAEGRPVMA</sequence>
<evidence type="ECO:0008006" key="4">
    <source>
        <dbReference type="Google" id="ProtNLM"/>
    </source>
</evidence>
<keyword evidence="1" id="KW-0472">Membrane</keyword>
<reference evidence="2 3" key="1">
    <citation type="submission" date="2019-09" db="EMBL/GenBank/DDBJ databases">
        <authorList>
            <person name="Chandra G."/>
            <person name="Truman W A."/>
        </authorList>
    </citation>
    <scope>NUCLEOTIDE SEQUENCE [LARGE SCALE GENOMIC DNA]</scope>
    <source>
        <strain evidence="2">PS928</strain>
    </source>
</reference>
<feature type="transmembrane region" description="Helical" evidence="1">
    <location>
        <begin position="54"/>
        <end position="78"/>
    </location>
</feature>
<dbReference type="Proteomes" id="UP000381378">
    <property type="component" value="Unassembled WGS sequence"/>
</dbReference>
<feature type="transmembrane region" description="Helical" evidence="1">
    <location>
        <begin position="99"/>
        <end position="119"/>
    </location>
</feature>
<keyword evidence="1" id="KW-1133">Transmembrane helix</keyword>
<feature type="transmembrane region" description="Helical" evidence="1">
    <location>
        <begin position="207"/>
        <end position="228"/>
    </location>
</feature>
<name>A0A5E7UXX9_PSEFL</name>
<proteinExistence type="predicted"/>
<dbReference type="EMBL" id="CABVJF010000017">
    <property type="protein sequence ID" value="VVQ15479.1"/>
    <property type="molecule type" value="Genomic_DNA"/>
</dbReference>
<dbReference type="AlphaFoldDB" id="A0A5E7UXX9"/>